<proteinExistence type="predicted"/>
<reference evidence="1" key="3">
    <citation type="submission" date="2015-02" db="UniProtKB">
        <authorList>
            <consortium name="EnsemblProtists"/>
        </authorList>
    </citation>
    <scope>IDENTIFICATION</scope>
    <source>
        <strain evidence="1">DAOM BR144</strain>
    </source>
</reference>
<reference evidence="2" key="2">
    <citation type="submission" date="2010-04" db="EMBL/GenBank/DDBJ databases">
        <authorList>
            <person name="Buell R."/>
            <person name="Hamilton J."/>
            <person name="Hostetler J."/>
        </authorList>
    </citation>
    <scope>NUCLEOTIDE SEQUENCE [LARGE SCALE GENOMIC DNA]</scope>
    <source>
        <strain evidence="2">DAOM:BR144</strain>
    </source>
</reference>
<accession>K3WXV2</accession>
<evidence type="ECO:0000313" key="1">
    <source>
        <dbReference type="EnsemblProtists" id="PYU1_T009800"/>
    </source>
</evidence>
<dbReference type="VEuPathDB" id="FungiDB:PYU1_G009782"/>
<name>K3WXV2_GLOUD</name>
<keyword evidence="2" id="KW-1185">Reference proteome</keyword>
<dbReference type="AlphaFoldDB" id="K3WXV2"/>
<dbReference type="InParanoid" id="K3WXV2"/>
<dbReference type="HOGENOM" id="CLU_2856873_0_0_1"/>
<protein>
    <submittedName>
        <fullName evidence="1">Uncharacterized protein</fullName>
    </submittedName>
</protein>
<sequence>MVNTCYWHTNRADIVEDLSVRFGVVLEPSADPTVLLKSVSRRIVSSQLASMLEGLEVTEVIYVNY</sequence>
<dbReference type="EnsemblProtists" id="PYU1_T009800">
    <property type="protein sequence ID" value="PYU1_T009800"/>
    <property type="gene ID" value="PYU1_G009782"/>
</dbReference>
<reference evidence="2" key="1">
    <citation type="journal article" date="2010" name="Genome Biol.">
        <title>Genome sequence of the necrotrophic plant pathogen Pythium ultimum reveals original pathogenicity mechanisms and effector repertoire.</title>
        <authorList>
            <person name="Levesque C.A."/>
            <person name="Brouwer H."/>
            <person name="Cano L."/>
            <person name="Hamilton J.P."/>
            <person name="Holt C."/>
            <person name="Huitema E."/>
            <person name="Raffaele S."/>
            <person name="Robideau G.P."/>
            <person name="Thines M."/>
            <person name="Win J."/>
            <person name="Zerillo M.M."/>
            <person name="Beakes G.W."/>
            <person name="Boore J.L."/>
            <person name="Busam D."/>
            <person name="Dumas B."/>
            <person name="Ferriera S."/>
            <person name="Fuerstenberg S.I."/>
            <person name="Gachon C.M."/>
            <person name="Gaulin E."/>
            <person name="Govers F."/>
            <person name="Grenville-Briggs L."/>
            <person name="Horner N."/>
            <person name="Hostetler J."/>
            <person name="Jiang R.H."/>
            <person name="Johnson J."/>
            <person name="Krajaejun T."/>
            <person name="Lin H."/>
            <person name="Meijer H.J."/>
            <person name="Moore B."/>
            <person name="Morris P."/>
            <person name="Phuntmart V."/>
            <person name="Puiu D."/>
            <person name="Shetty J."/>
            <person name="Stajich J.E."/>
            <person name="Tripathy S."/>
            <person name="Wawra S."/>
            <person name="van West P."/>
            <person name="Whitty B.R."/>
            <person name="Coutinho P.M."/>
            <person name="Henrissat B."/>
            <person name="Martin F."/>
            <person name="Thomas P.D."/>
            <person name="Tyler B.M."/>
            <person name="De Vries R.P."/>
            <person name="Kamoun S."/>
            <person name="Yandell M."/>
            <person name="Tisserat N."/>
            <person name="Buell C.R."/>
        </authorList>
    </citation>
    <scope>NUCLEOTIDE SEQUENCE</scope>
    <source>
        <strain evidence="2">DAOM:BR144</strain>
    </source>
</reference>
<evidence type="ECO:0000313" key="2">
    <source>
        <dbReference type="Proteomes" id="UP000019132"/>
    </source>
</evidence>
<dbReference type="EMBL" id="GL376624">
    <property type="status" value="NOT_ANNOTATED_CDS"/>
    <property type="molecule type" value="Genomic_DNA"/>
</dbReference>
<dbReference type="Proteomes" id="UP000019132">
    <property type="component" value="Unassembled WGS sequence"/>
</dbReference>
<organism evidence="1 2">
    <name type="scientific">Globisporangium ultimum (strain ATCC 200006 / CBS 805.95 / DAOM BR144)</name>
    <name type="common">Pythium ultimum</name>
    <dbReference type="NCBI Taxonomy" id="431595"/>
    <lineage>
        <taxon>Eukaryota</taxon>
        <taxon>Sar</taxon>
        <taxon>Stramenopiles</taxon>
        <taxon>Oomycota</taxon>
        <taxon>Peronosporomycetes</taxon>
        <taxon>Pythiales</taxon>
        <taxon>Pythiaceae</taxon>
        <taxon>Globisporangium</taxon>
    </lineage>
</organism>